<dbReference type="SUPFAM" id="SSF50475">
    <property type="entry name" value="FMN-binding split barrel"/>
    <property type="match status" value="1"/>
</dbReference>
<name>A0A7H8N0S0_STRMI</name>
<evidence type="ECO:0000313" key="2">
    <source>
        <dbReference type="EMBL" id="QKW48077.1"/>
    </source>
</evidence>
<keyword evidence="2" id="KW-0614">Plasmid</keyword>
<gene>
    <name evidence="2" type="ORF">HUT09_34960</name>
</gene>
<geneLocation type="plasmid" evidence="2 3">
    <name>unnamed1</name>
</geneLocation>
<organism evidence="2 3">
    <name type="scientific">Streptomyces microflavus</name>
    <name type="common">Streptomyces lipmanii</name>
    <dbReference type="NCBI Taxonomy" id="1919"/>
    <lineage>
        <taxon>Bacteria</taxon>
        <taxon>Bacillati</taxon>
        <taxon>Actinomycetota</taxon>
        <taxon>Actinomycetes</taxon>
        <taxon>Kitasatosporales</taxon>
        <taxon>Streptomycetaceae</taxon>
        <taxon>Streptomyces</taxon>
    </lineage>
</organism>
<evidence type="ECO:0000313" key="3">
    <source>
        <dbReference type="Proteomes" id="UP000509345"/>
    </source>
</evidence>
<dbReference type="EMBL" id="CP054927">
    <property type="protein sequence ID" value="QKW48077.1"/>
    <property type="molecule type" value="Genomic_DNA"/>
</dbReference>
<dbReference type="Pfam" id="PF01613">
    <property type="entry name" value="Flavin_Reduct"/>
    <property type="match status" value="1"/>
</dbReference>
<dbReference type="Gene3D" id="2.30.110.10">
    <property type="entry name" value="Electron Transport, Fmn-binding Protein, Chain A"/>
    <property type="match status" value="1"/>
</dbReference>
<dbReference type="InterPro" id="IPR012349">
    <property type="entry name" value="Split_barrel_FMN-bd"/>
</dbReference>
<dbReference type="InterPro" id="IPR002563">
    <property type="entry name" value="Flavin_Rdtase-like_dom"/>
</dbReference>
<feature type="domain" description="Flavin reductase like" evidence="1">
    <location>
        <begin position="34"/>
        <end position="73"/>
    </location>
</feature>
<accession>A0A7H8N0S0</accession>
<dbReference type="GO" id="GO:0016646">
    <property type="term" value="F:oxidoreductase activity, acting on the CH-NH group of donors, NAD or NADP as acceptor"/>
    <property type="evidence" value="ECO:0007669"/>
    <property type="project" value="UniProtKB-ARBA"/>
</dbReference>
<evidence type="ECO:0000259" key="1">
    <source>
        <dbReference type="Pfam" id="PF01613"/>
    </source>
</evidence>
<dbReference type="AlphaFoldDB" id="A0A7H8N0S0"/>
<reference evidence="2 3" key="1">
    <citation type="submission" date="2020-06" db="EMBL/GenBank/DDBJ databases">
        <title>Genome mining for natural products.</title>
        <authorList>
            <person name="Zhang B."/>
            <person name="Shi J."/>
            <person name="Ge H."/>
        </authorList>
    </citation>
    <scope>NUCLEOTIDE SEQUENCE [LARGE SCALE GENOMIC DNA]</scope>
    <source>
        <strain evidence="2 3">NA06532</strain>
        <plasmid evidence="2 3">unnamed1</plasmid>
    </source>
</reference>
<dbReference type="GO" id="GO:0010181">
    <property type="term" value="F:FMN binding"/>
    <property type="evidence" value="ECO:0007669"/>
    <property type="project" value="InterPro"/>
</dbReference>
<protein>
    <submittedName>
        <fullName evidence="2">Flavin reductase family protein</fullName>
    </submittedName>
</protein>
<sequence>MIVSSPEFRPRRWAGRSAAYPGRLAGRLWAGATSSSVGGFTCQSFTALSLDPPGVALALGKSSTSWPCIREAGSSPRLACGLRTWISMASSRSSTPSDLA</sequence>
<dbReference type="Proteomes" id="UP000509345">
    <property type="component" value="Plasmid unnamed1"/>
</dbReference>
<proteinExistence type="predicted"/>